<dbReference type="InterPro" id="IPR007813">
    <property type="entry name" value="PilN"/>
</dbReference>
<dbReference type="Pfam" id="PF05137">
    <property type="entry name" value="PilN"/>
    <property type="match status" value="1"/>
</dbReference>
<evidence type="ECO:0000313" key="3">
    <source>
        <dbReference type="Proteomes" id="UP000230088"/>
    </source>
</evidence>
<proteinExistence type="predicted"/>
<reference evidence="3" key="1">
    <citation type="submission" date="2017-09" db="EMBL/GenBank/DDBJ databases">
        <title>Depth-based differentiation of microbial function through sediment-hosted aquifers and enrichment of novel symbionts in the deep terrestrial subsurface.</title>
        <authorList>
            <person name="Probst A.J."/>
            <person name="Ladd B."/>
            <person name="Jarett J.K."/>
            <person name="Geller-Mcgrath D.E."/>
            <person name="Sieber C.M.K."/>
            <person name="Emerson J.B."/>
            <person name="Anantharaman K."/>
            <person name="Thomas B.C."/>
            <person name="Malmstrom R."/>
            <person name="Stieglmeier M."/>
            <person name="Klingl A."/>
            <person name="Woyke T."/>
            <person name="Ryan C.M."/>
            <person name="Banfield J.F."/>
        </authorList>
    </citation>
    <scope>NUCLEOTIDE SEQUENCE [LARGE SCALE GENOMIC DNA]</scope>
</reference>
<feature type="transmembrane region" description="Helical" evidence="1">
    <location>
        <begin position="21"/>
        <end position="43"/>
    </location>
</feature>
<evidence type="ECO:0008006" key="4">
    <source>
        <dbReference type="Google" id="ProtNLM"/>
    </source>
</evidence>
<dbReference type="PANTHER" id="PTHR40278:SF1">
    <property type="entry name" value="DNA UTILIZATION PROTEIN HOFN"/>
    <property type="match status" value="1"/>
</dbReference>
<dbReference type="InterPro" id="IPR052534">
    <property type="entry name" value="Extracell_DNA_Util/SecSys_Comp"/>
</dbReference>
<keyword evidence="1" id="KW-0472">Membrane</keyword>
<dbReference type="AlphaFoldDB" id="A0A2H0YKX4"/>
<protein>
    <recommendedName>
        <fullName evidence="4">Fimbrial assembly protein</fullName>
    </recommendedName>
</protein>
<name>A0A2H0YKX4_9BACT</name>
<dbReference type="PANTHER" id="PTHR40278">
    <property type="entry name" value="DNA UTILIZATION PROTEIN HOFN"/>
    <property type="match status" value="1"/>
</dbReference>
<dbReference type="Proteomes" id="UP000230088">
    <property type="component" value="Unassembled WGS sequence"/>
</dbReference>
<evidence type="ECO:0000256" key="1">
    <source>
        <dbReference type="SAM" id="Phobius"/>
    </source>
</evidence>
<keyword evidence="1" id="KW-0812">Transmembrane</keyword>
<organism evidence="2 3">
    <name type="scientific">Candidatus Nealsonbacteria bacterium CG08_land_8_20_14_0_20_38_20</name>
    <dbReference type="NCBI Taxonomy" id="1974705"/>
    <lineage>
        <taxon>Bacteria</taxon>
        <taxon>Candidatus Nealsoniibacteriota</taxon>
    </lineage>
</organism>
<dbReference type="EMBL" id="PEYD01000067">
    <property type="protein sequence ID" value="PIS39151.1"/>
    <property type="molecule type" value="Genomic_DNA"/>
</dbReference>
<accession>A0A2H0YKX4</accession>
<keyword evidence="1" id="KW-1133">Transmembrane helix</keyword>
<evidence type="ECO:0000313" key="2">
    <source>
        <dbReference type="EMBL" id="PIS39151.1"/>
    </source>
</evidence>
<sequence>MINLLPLKYKEALRREENLRLVLIMEIIFGAFLIALALILFTIKIHIGGAVERRQIFVELKNKELSRVKPIEENLNLVNKKVEGLESFYQNQFDLTDFLGRISELLPDAVYLNSFSFQKENWKINLSGFAPTVEKLLEFKNNLEKQKGFKEVYFPAAIWLQSADINFDMSFLIAPEEYGRK</sequence>
<gene>
    <name evidence="2" type="ORF">COT33_03440</name>
</gene>
<comment type="caution">
    <text evidence="2">The sequence shown here is derived from an EMBL/GenBank/DDBJ whole genome shotgun (WGS) entry which is preliminary data.</text>
</comment>